<dbReference type="GO" id="GO:0008270">
    <property type="term" value="F:zinc ion binding"/>
    <property type="evidence" value="ECO:0007669"/>
    <property type="project" value="InterPro"/>
</dbReference>
<accession>A0A1S4BNR4</accession>
<dbReference type="PANTHER" id="PTHR34222:SF33">
    <property type="entry name" value="RETROTRANSPOSON GAG DOMAIN-CONTAINING PROTEIN"/>
    <property type="match status" value="1"/>
</dbReference>
<dbReference type="PANTHER" id="PTHR34222">
    <property type="entry name" value="GAG_PRE-INTEGRS DOMAIN-CONTAINING PROTEIN"/>
    <property type="match status" value="1"/>
</dbReference>
<proteinExistence type="predicted"/>
<dbReference type="KEGG" id="nta:107810289"/>
<dbReference type="OrthoDB" id="1751612at2759"/>
<name>A0A1S4BNR4_TOBAC</name>
<dbReference type="InterPro" id="IPR036875">
    <property type="entry name" value="Znf_CCHC_sf"/>
</dbReference>
<dbReference type="OMA" id="YSSWTHC"/>
<sequence length="311" mass="34195">MAISSGTSSSSYVDNSTLIERIATICLPFHPDDYTHPCHPLYMHPSDLLGSSLVIEPFDGSCYGSWRRSILVALSRYNDLVVAWLANSVTKEIYRTIVYSEFAKDIWKELETRYGKADGAKLWDELASLSASSDSKYTCGGSLRSEEKQNVYQFLMGLSDTYVQVRSNILMIKPLPSIDTVNSILLSDEKQRQVSTGSHFSLESASFNVGSSKQPYTPRVSFDNQRAAITCKYCKKPGHSIDKCYKLHGYPPNFKFSKTAGPRKASAHSAVDSSASQECVSHSNGGVVPAGFSNSSSTFPGLTKDQCSQLI</sequence>
<organism evidence="1">
    <name type="scientific">Nicotiana tabacum</name>
    <name type="common">Common tobacco</name>
    <dbReference type="NCBI Taxonomy" id="4097"/>
    <lineage>
        <taxon>Eukaryota</taxon>
        <taxon>Viridiplantae</taxon>
        <taxon>Streptophyta</taxon>
        <taxon>Embryophyta</taxon>
        <taxon>Tracheophyta</taxon>
        <taxon>Spermatophyta</taxon>
        <taxon>Magnoliopsida</taxon>
        <taxon>eudicotyledons</taxon>
        <taxon>Gunneridae</taxon>
        <taxon>Pentapetalae</taxon>
        <taxon>asterids</taxon>
        <taxon>lamiids</taxon>
        <taxon>Solanales</taxon>
        <taxon>Solanaceae</taxon>
        <taxon>Nicotianoideae</taxon>
        <taxon>Nicotianeae</taxon>
        <taxon>Nicotiana</taxon>
    </lineage>
</organism>
<dbReference type="AlphaFoldDB" id="A0A1S4BNR4"/>
<gene>
    <name evidence="1" type="primary">LOC107810289</name>
</gene>
<reference evidence="1" key="1">
    <citation type="submission" date="2025-08" db="UniProtKB">
        <authorList>
            <consortium name="RefSeq"/>
        </authorList>
    </citation>
    <scope>IDENTIFICATION</scope>
</reference>
<dbReference type="PaxDb" id="4097-A0A1S4BNR4"/>
<dbReference type="GO" id="GO:0003676">
    <property type="term" value="F:nucleic acid binding"/>
    <property type="evidence" value="ECO:0007669"/>
    <property type="project" value="InterPro"/>
</dbReference>
<dbReference type="RefSeq" id="XP_016490536.1">
    <property type="nucleotide sequence ID" value="XM_016635050.1"/>
</dbReference>
<protein>
    <recommendedName>
        <fullName evidence="2">Retrotransposon Copia-like N-terminal domain-containing protein</fullName>
    </recommendedName>
</protein>
<evidence type="ECO:0008006" key="2">
    <source>
        <dbReference type="Google" id="ProtNLM"/>
    </source>
</evidence>
<dbReference type="SUPFAM" id="SSF57756">
    <property type="entry name" value="Retrovirus zinc finger-like domains"/>
    <property type="match status" value="1"/>
</dbReference>
<evidence type="ECO:0000313" key="1">
    <source>
        <dbReference type="RefSeq" id="XP_016490536.1"/>
    </source>
</evidence>